<dbReference type="OrthoDB" id="222071at2"/>
<feature type="transmembrane region" description="Helical" evidence="3">
    <location>
        <begin position="180"/>
        <end position="200"/>
    </location>
</feature>
<sequence>MNIEPPQPPGPELPPPPPPPPAPPAVRSLGPRPSGVVELLAAVRARQRRQLWLQGALLGVALCLGLWVAGGFLALLTPTGGRWVMMLAPVAGALLAVGFGVGLALRTVGDDFRTARLIGERQPALSLDVLAAVELAREQDHQPGHSPILADAFLRQMDARVRQVDVGQVVDGTRVKQAGLALGGTVLVLACVLLLAGTHWRLGWNKALESLNPIAQAETREPITGDIEITYRYPAYTGLTPRTVPGTNGEVSAPAGTEVQLKTRSDREVQRAELVVNGETLPLTVTDKRELVGSFVAKKAGSYRFVFYDTGRSPLATGPDIPLNVEADAPPQVQLLTPAAELEIDPGQQVVLKYEASDDYGLNGLALVFRVPGSKEESRIPLPRQDGRRDKGTYNWNLGTLKVQPGDRISYFIEAKDNDAVEGPKRGVSRTQVLRVYSAAEHLRAALQKVEALWDRMVDHLADRLEGPEREKPRDVKKVLAAQAVDTSGQTLVADLGTLAQELRRERDTPAELVTALTNIASTLGQRVRATSDFRRVYQRTQQRQAGGGGDFGIGERLGALVNEEIVELEKDVLYLESLLDRQKLEALQELAKQLANERRELANLIEEYKSKPDEQTREQVMQQIQQMRARIEELMQRMAELRRGIRDEHLNAEALQDMMEDQDMQSALDDVERLMREGKTDEALAKLQELSMQMDEMLNGLNDAQEEFGGEQFPELTQKFGQFMSDLEKTAKEQQRVADATQAIRDQAKKQNQDRLAERGKAMKEEMQRQLEQVQKDYQELRPDQLSSRASFPLEQAQSELENAKNALKVDDYDLAAESVQRASEAAQQLAHYGEQQRSLDEMYGNPPAVRRQSEELAEKLEDDARTMEEINRKLQSLFPPPGSQLSPQEKQQLQQLAQEQQSLEQQSKGLRQQMEEMEQMAPLFGQEAGEQMEEIGRRMGEAAQRMQGKDANRGHGEQQAALEGLRQFQKQMKESQQRKGKGRGLPLPMGMGSGRGQGNGQDPRDKVEIPDEEAYQAPREFRKDLLDAMKEGTPEKYRDQVKRYYEELVK</sequence>
<dbReference type="EMBL" id="ANAH02000010">
    <property type="protein sequence ID" value="EPX61428.1"/>
    <property type="molecule type" value="Genomic_DNA"/>
</dbReference>
<dbReference type="Proteomes" id="UP000011682">
    <property type="component" value="Unassembled WGS sequence"/>
</dbReference>
<reference evidence="4" key="1">
    <citation type="submission" date="2013-05" db="EMBL/GenBank/DDBJ databases">
        <title>Genome assembly of Cystobacter fuscus DSM 2262.</title>
        <authorList>
            <person name="Sharma G."/>
            <person name="Khatri I."/>
            <person name="Kaur C."/>
            <person name="Mayilraj S."/>
            <person name="Subramanian S."/>
        </authorList>
    </citation>
    <scope>NUCLEOTIDE SEQUENCE [LARGE SCALE GENOMIC DNA]</scope>
    <source>
        <strain evidence="4">DSM 2262</strain>
    </source>
</reference>
<feature type="transmembrane region" description="Helical" evidence="3">
    <location>
        <begin position="83"/>
        <end position="105"/>
    </location>
</feature>
<dbReference type="AlphaFoldDB" id="S9QXN1"/>
<feature type="compositionally biased region" description="Pro residues" evidence="2">
    <location>
        <begin position="1"/>
        <end position="24"/>
    </location>
</feature>
<keyword evidence="3" id="KW-0812">Transmembrane</keyword>
<evidence type="ECO:0000256" key="3">
    <source>
        <dbReference type="SAM" id="Phobius"/>
    </source>
</evidence>
<keyword evidence="1" id="KW-0175">Coiled coil</keyword>
<feature type="region of interest" description="Disordered" evidence="2">
    <location>
        <begin position="747"/>
        <end position="914"/>
    </location>
</feature>
<evidence type="ECO:0008006" key="6">
    <source>
        <dbReference type="Google" id="ProtNLM"/>
    </source>
</evidence>
<feature type="compositionally biased region" description="Low complexity" evidence="2">
    <location>
        <begin position="885"/>
        <end position="909"/>
    </location>
</feature>
<proteinExistence type="predicted"/>
<comment type="caution">
    <text evidence="4">The sequence shown here is derived from an EMBL/GenBank/DDBJ whole genome shotgun (WGS) entry which is preliminary data.</text>
</comment>
<feature type="compositionally biased region" description="Basic and acidic residues" evidence="2">
    <location>
        <begin position="949"/>
        <end position="958"/>
    </location>
</feature>
<feature type="region of interest" description="Disordered" evidence="2">
    <location>
        <begin position="941"/>
        <end position="1022"/>
    </location>
</feature>
<name>S9QXN1_CYSF2</name>
<dbReference type="RefSeq" id="WP_002622504.1">
    <property type="nucleotide sequence ID" value="NZ_ANAH02000010.1"/>
</dbReference>
<protein>
    <recommendedName>
        <fullName evidence="6">DUF4175 domain-containing protein</fullName>
    </recommendedName>
</protein>
<gene>
    <name evidence="4" type="ORF">D187_001211</name>
</gene>
<evidence type="ECO:0000256" key="2">
    <source>
        <dbReference type="SAM" id="MobiDB-lite"/>
    </source>
</evidence>
<dbReference type="Pfam" id="PF13779">
    <property type="entry name" value="DUF4175"/>
    <property type="match status" value="1"/>
</dbReference>
<accession>S9QXN1</accession>
<dbReference type="InterPro" id="IPR012683">
    <property type="entry name" value="CHP02302_TM"/>
</dbReference>
<feature type="region of interest" description="Disordered" evidence="2">
    <location>
        <begin position="1"/>
        <end position="29"/>
    </location>
</feature>
<dbReference type="eggNOG" id="COG1196">
    <property type="taxonomic scope" value="Bacteria"/>
</dbReference>
<feature type="compositionally biased region" description="Polar residues" evidence="2">
    <location>
        <begin position="786"/>
        <end position="802"/>
    </location>
</feature>
<keyword evidence="3" id="KW-1133">Transmembrane helix</keyword>
<keyword evidence="5" id="KW-1185">Reference proteome</keyword>
<organism evidence="4 5">
    <name type="scientific">Cystobacter fuscus (strain ATCC 25194 / DSM 2262 / NBRC 100088 / M29)</name>
    <dbReference type="NCBI Taxonomy" id="1242864"/>
    <lineage>
        <taxon>Bacteria</taxon>
        <taxon>Pseudomonadati</taxon>
        <taxon>Myxococcota</taxon>
        <taxon>Myxococcia</taxon>
        <taxon>Myxococcales</taxon>
        <taxon>Cystobacterineae</taxon>
        <taxon>Archangiaceae</taxon>
        <taxon>Cystobacter</taxon>
    </lineage>
</organism>
<feature type="compositionally biased region" description="Basic and acidic residues" evidence="2">
    <location>
        <begin position="747"/>
        <end position="784"/>
    </location>
</feature>
<keyword evidence="3" id="KW-0472">Membrane</keyword>
<evidence type="ECO:0000313" key="5">
    <source>
        <dbReference type="Proteomes" id="UP000011682"/>
    </source>
</evidence>
<evidence type="ECO:0000313" key="4">
    <source>
        <dbReference type="EMBL" id="EPX61428.1"/>
    </source>
</evidence>
<feature type="transmembrane region" description="Helical" evidence="3">
    <location>
        <begin position="51"/>
        <end position="77"/>
    </location>
</feature>
<feature type="coiled-coil region" evidence="1">
    <location>
        <begin position="585"/>
        <end position="652"/>
    </location>
</feature>
<feature type="compositionally biased region" description="Basic and acidic residues" evidence="2">
    <location>
        <begin position="853"/>
        <end position="874"/>
    </location>
</feature>
<evidence type="ECO:0000256" key="1">
    <source>
        <dbReference type="SAM" id="Coils"/>
    </source>
</evidence>